<gene>
    <name evidence="2" type="ORF">BU14_0106s0037</name>
</gene>
<dbReference type="Proteomes" id="UP000218209">
    <property type="component" value="Unassembled WGS sequence"/>
</dbReference>
<dbReference type="AlphaFoldDB" id="A0A1X6PCH7"/>
<protein>
    <submittedName>
        <fullName evidence="2">Uncharacterized protein</fullName>
    </submittedName>
</protein>
<evidence type="ECO:0000256" key="1">
    <source>
        <dbReference type="SAM" id="MobiDB-lite"/>
    </source>
</evidence>
<evidence type="ECO:0000313" key="2">
    <source>
        <dbReference type="EMBL" id="OSX78572.1"/>
    </source>
</evidence>
<organism evidence="2 3">
    <name type="scientific">Porphyra umbilicalis</name>
    <name type="common">Purple laver</name>
    <name type="synonym">Red alga</name>
    <dbReference type="NCBI Taxonomy" id="2786"/>
    <lineage>
        <taxon>Eukaryota</taxon>
        <taxon>Rhodophyta</taxon>
        <taxon>Bangiophyceae</taxon>
        <taxon>Bangiales</taxon>
        <taxon>Bangiaceae</taxon>
        <taxon>Porphyra</taxon>
    </lineage>
</organism>
<feature type="region of interest" description="Disordered" evidence="1">
    <location>
        <begin position="231"/>
        <end position="252"/>
    </location>
</feature>
<evidence type="ECO:0000313" key="3">
    <source>
        <dbReference type="Proteomes" id="UP000218209"/>
    </source>
</evidence>
<feature type="region of interest" description="Disordered" evidence="1">
    <location>
        <begin position="1"/>
        <end position="67"/>
    </location>
</feature>
<name>A0A1X6PCH7_PORUM</name>
<proteinExistence type="predicted"/>
<dbReference type="EMBL" id="KV918810">
    <property type="protein sequence ID" value="OSX78572.1"/>
    <property type="molecule type" value="Genomic_DNA"/>
</dbReference>
<accession>A0A1X6PCH7</accession>
<reference evidence="2 3" key="1">
    <citation type="submission" date="2017-03" db="EMBL/GenBank/DDBJ databases">
        <title>WGS assembly of Porphyra umbilicalis.</title>
        <authorList>
            <person name="Brawley S.H."/>
            <person name="Blouin N.A."/>
            <person name="Ficko-Blean E."/>
            <person name="Wheeler G.L."/>
            <person name="Lohr M."/>
            <person name="Goodson H.V."/>
            <person name="Jenkins J.W."/>
            <person name="Blaby-Haas C.E."/>
            <person name="Helliwell K.E."/>
            <person name="Chan C."/>
            <person name="Marriage T."/>
            <person name="Bhattacharya D."/>
            <person name="Klein A.S."/>
            <person name="Badis Y."/>
            <person name="Brodie J."/>
            <person name="Cao Y."/>
            <person name="Collen J."/>
            <person name="Dittami S.M."/>
            <person name="Gachon C.M."/>
            <person name="Green B.R."/>
            <person name="Karpowicz S."/>
            <person name="Kim J.W."/>
            <person name="Kudahl U."/>
            <person name="Lin S."/>
            <person name="Michel G."/>
            <person name="Mittag M."/>
            <person name="Olson B.J."/>
            <person name="Pangilinan J."/>
            <person name="Peng Y."/>
            <person name="Qiu H."/>
            <person name="Shu S."/>
            <person name="Singer J.T."/>
            <person name="Smith A.G."/>
            <person name="Sprecher B.N."/>
            <person name="Wagner V."/>
            <person name="Wang W."/>
            <person name="Wang Z.-Y."/>
            <person name="Yan J."/>
            <person name="Yarish C."/>
            <person name="Zoeuner-Riek S."/>
            <person name="Zhuang Y."/>
            <person name="Zou Y."/>
            <person name="Lindquist E.A."/>
            <person name="Grimwood J."/>
            <person name="Barry K."/>
            <person name="Rokhsar D.S."/>
            <person name="Schmutz J."/>
            <person name="Stiller J.W."/>
            <person name="Grossman A.R."/>
            <person name="Prochnik S.E."/>
        </authorList>
    </citation>
    <scope>NUCLEOTIDE SEQUENCE [LARGE SCALE GENOMIC DNA]</scope>
    <source>
        <strain evidence="2">4086291</strain>
    </source>
</reference>
<sequence length="359" mass="39977">MTRRRWELVRPPPPKTVRPAHRRWRCPQHPPRLQATALPPDACARGRAPRHQRRPRRRQRDRRGKPVCERLEQRRVARHVWRQARRAHPPKDVRDGHKGARLAAPVDERRVGVRIRRNADCVHVGKDVKRNVEAPALGRRVDDRRVGVHAPLRRPHGIEHLPRADDVPRRAARKHQTAHRVRVGLHARRPHFGHHRKSRGGVPPLRARVDERRVGKRVGGGAGLAHLVAHRKRDGQRGGEVPRGHRDERVKRPPVGGEAVAAKAAVDGERAAGVGGGRDEGVEEDRVGLHGRRGGHVVVEALEGGCEGGAATANGDADAGRRRQRRLDRRCSGWGNTPTGARRRGAGCAHVARAWPVGG</sequence>
<keyword evidence="3" id="KW-1185">Reference proteome</keyword>
<feature type="compositionally biased region" description="Basic and acidic residues" evidence="1">
    <location>
        <begin position="235"/>
        <end position="251"/>
    </location>
</feature>
<feature type="compositionally biased region" description="Basic residues" evidence="1">
    <location>
        <begin position="47"/>
        <end position="63"/>
    </location>
</feature>